<dbReference type="AlphaFoldDB" id="A0A177E6S8"/>
<keyword evidence="2" id="KW-0051">Antiviral defense</keyword>
<dbReference type="Pfam" id="PF22335">
    <property type="entry name" value="Cas10-Cmr2_palm2"/>
    <property type="match status" value="1"/>
</dbReference>
<sequence>MTACKIPQAFHDDENYWREKLAAFLHDPPDKALSIWGHVRRAEKLREKIYVSADENLLSRADQVASGLDRTFLPEKESGGEIKFPEQPIVTHPTGKGRYLVLEPLNNLKLETISNQIEELIEKDTKNFPKNFYSFVLFHYFRHVLPYRLAQKKVGNLSWQWWCLPADTRLPDHSIWQHCALTSALYSCYRLSPNKKASLMVFSITPVQDFIARSRKLRDYWTASLILSWLASEGLWIVISRYGSDHIIYPSPIGQALIEAGLDKTCGFSSWKARYHLEARAATLPNKFLFLVPAGKEEEIALLIEEQIKHAWWELAKKVKYLLVEKKCFDVVPKVCLKSFNDIFERQAKSFWEFHWAAVPLLDEHLLNQNKLFIPENIVQKLEAYLEEARQKKLSYLNFTEKFFYSASYDFVGRSLAAEKLSPVEQRAEEPGIKCHLHPDLEALRFSCLECKNEGKNCELITGKKPDPNPKPSRDLCWQKIRKGFSKSEFKETERLSALGLIKRLAYLAVDKEHPLYPFFQGAEGFPSTTEIALQDWLERAQKDIDELGLSPKKIAEILHQKETKEKYEIEAISAQKEEIRQKVFDLLSRRKEKNDEPTAYDRYYAVLIMDGDRMGRLLSGGFAATWRDVIHLEIIRRLENNEIGSNFKTFWQDFLNCKRLISPSVHAALSKALSDFALYTVPSIVTRYRGRLIYAGGDDVCAVFPVSQALKAAREIATAYNWAFVRYGKPRVVVRRQGENISSEHVAEEILNARDLQPEDRLLLHLGPGDEISISAGLLIVHHKWPLRAAVRRAHELLDLAKDSGRAAMALELQRRAGERRIFVAGLNDRVLELSVWDAFESLIEALAKGKLSSSFVYRLAAYEEALLVLKHNPKDMFRFVHAQIKKEENNVDLAKHIVSIILGQRRKKNFCSVIGDSLALEALAIANFLAEAKKRNESNGA</sequence>
<dbReference type="NCBIfam" id="TIGR02577">
    <property type="entry name" value="cas_TM1794_Cmr2"/>
    <property type="match status" value="1"/>
</dbReference>
<dbReference type="STRING" id="1795632.TH606_09655"/>
<protein>
    <submittedName>
        <fullName evidence="5">Uncharacterized protein</fullName>
    </submittedName>
</protein>
<comment type="caution">
    <text evidence="5">The sequence shown here is derived from an EMBL/GenBank/DDBJ whole genome shotgun (WGS) entry which is preliminary data.</text>
</comment>
<evidence type="ECO:0000256" key="1">
    <source>
        <dbReference type="ARBA" id="ARBA00022741"/>
    </source>
</evidence>
<dbReference type="InterPro" id="IPR024615">
    <property type="entry name" value="CRISPR-assoc_Cmr2_N"/>
</dbReference>
<reference evidence="5 6" key="1">
    <citation type="submission" date="2016-02" db="EMBL/GenBank/DDBJ databases">
        <title>Draft genome sequence of Thermodesulfatator sp. S606.</title>
        <authorList>
            <person name="Lai Q."/>
            <person name="Cao J."/>
            <person name="Dupont S."/>
            <person name="Shao Z."/>
            <person name="Jebbar M."/>
            <person name="Alain K."/>
        </authorList>
    </citation>
    <scope>NUCLEOTIDE SEQUENCE [LARGE SCALE GENOMIC DNA]</scope>
    <source>
        <strain evidence="5 6">S606</strain>
    </source>
</reference>
<dbReference type="GO" id="GO:0000166">
    <property type="term" value="F:nucleotide binding"/>
    <property type="evidence" value="ECO:0007669"/>
    <property type="project" value="UniProtKB-KW"/>
</dbReference>
<evidence type="ECO:0000313" key="5">
    <source>
        <dbReference type="EMBL" id="OAG26922.1"/>
    </source>
</evidence>
<feature type="domain" description="Cas10/Cmr2 second palm" evidence="4">
    <location>
        <begin position="604"/>
        <end position="725"/>
    </location>
</feature>
<name>A0A177E6S8_9BACT</name>
<dbReference type="GO" id="GO:0051607">
    <property type="term" value="P:defense response to virus"/>
    <property type="evidence" value="ECO:0007669"/>
    <property type="project" value="UniProtKB-KW"/>
</dbReference>
<dbReference type="Gene3D" id="3.30.70.270">
    <property type="match status" value="1"/>
</dbReference>
<dbReference type="InterPro" id="IPR054767">
    <property type="entry name" value="Cas10-Cmr2_palm2"/>
</dbReference>
<dbReference type="Pfam" id="PF12469">
    <property type="entry name" value="Cmr2_N"/>
    <property type="match status" value="1"/>
</dbReference>
<dbReference type="Gene3D" id="3.30.70.2220">
    <property type="entry name" value="CRISPR-Cas system, Cmr2 subunit, D1 domain, cysteine cluster"/>
    <property type="match status" value="1"/>
</dbReference>
<evidence type="ECO:0000313" key="6">
    <source>
        <dbReference type="Proteomes" id="UP000076964"/>
    </source>
</evidence>
<dbReference type="InterPro" id="IPR013407">
    <property type="entry name" value="CRISPR-assoc_prot_Cmr2"/>
</dbReference>
<dbReference type="Proteomes" id="UP000076964">
    <property type="component" value="Unassembled WGS sequence"/>
</dbReference>
<evidence type="ECO:0000256" key="2">
    <source>
        <dbReference type="ARBA" id="ARBA00023118"/>
    </source>
</evidence>
<dbReference type="InterPro" id="IPR043128">
    <property type="entry name" value="Rev_trsase/Diguanyl_cyclase"/>
</dbReference>
<accession>A0A177E6S8</accession>
<keyword evidence="6" id="KW-1185">Reference proteome</keyword>
<keyword evidence="1" id="KW-0547">Nucleotide-binding</keyword>
<dbReference type="EMBL" id="LSFI01000049">
    <property type="protein sequence ID" value="OAG26922.1"/>
    <property type="molecule type" value="Genomic_DNA"/>
</dbReference>
<organism evidence="5 6">
    <name type="scientific">Thermodesulfatator autotrophicus</name>
    <dbReference type="NCBI Taxonomy" id="1795632"/>
    <lineage>
        <taxon>Bacteria</taxon>
        <taxon>Pseudomonadati</taxon>
        <taxon>Thermodesulfobacteriota</taxon>
        <taxon>Thermodesulfobacteria</taxon>
        <taxon>Thermodesulfobacteriales</taxon>
        <taxon>Thermodesulfatatoraceae</taxon>
        <taxon>Thermodesulfatator</taxon>
    </lineage>
</organism>
<feature type="domain" description="CRISPR-associated protein Cmr2 N-terminal" evidence="3">
    <location>
        <begin position="199"/>
        <end position="317"/>
    </location>
</feature>
<evidence type="ECO:0000259" key="3">
    <source>
        <dbReference type="Pfam" id="PF12469"/>
    </source>
</evidence>
<gene>
    <name evidence="5" type="ORF">TH606_09655</name>
</gene>
<dbReference type="InterPro" id="IPR038242">
    <property type="entry name" value="Cmr2_N"/>
</dbReference>
<proteinExistence type="predicted"/>
<evidence type="ECO:0000259" key="4">
    <source>
        <dbReference type="Pfam" id="PF22335"/>
    </source>
</evidence>
<dbReference type="RefSeq" id="WP_068543376.1">
    <property type="nucleotide sequence ID" value="NZ_LSFI01000049.1"/>
</dbReference>
<dbReference type="OrthoDB" id="9758700at2"/>